<dbReference type="Proteomes" id="UP000682733">
    <property type="component" value="Unassembled WGS sequence"/>
</dbReference>
<gene>
    <name evidence="2" type="ORF">GPM918_LOCUS24350</name>
    <name evidence="1" type="ORF">OVA965_LOCUS23039</name>
    <name evidence="3" type="ORF">SRO942_LOCUS24350</name>
    <name evidence="4" type="ORF">TMI583_LOCUS23756</name>
</gene>
<evidence type="ECO:0000313" key="4">
    <source>
        <dbReference type="EMBL" id="CAF3991829.1"/>
    </source>
</evidence>
<evidence type="ECO:0000313" key="2">
    <source>
        <dbReference type="EMBL" id="CAF1213818.1"/>
    </source>
</evidence>
<sequence>IQEYRENRAVQRIQEIQQILPRHIRWLATGLNYDGLQEMEDNQQNQE</sequence>
<accession>A0A814XGR8</accession>
<dbReference type="Proteomes" id="UP000681722">
    <property type="component" value="Unassembled WGS sequence"/>
</dbReference>
<dbReference type="EMBL" id="CAJNOQ010009041">
    <property type="protein sequence ID" value="CAF1213818.1"/>
    <property type="molecule type" value="Genomic_DNA"/>
</dbReference>
<dbReference type="Proteomes" id="UP000677228">
    <property type="component" value="Unassembled WGS sequence"/>
</dbReference>
<dbReference type="EMBL" id="CAJNOK010013244">
    <property type="protein sequence ID" value="CAF1180561.1"/>
    <property type="molecule type" value="Genomic_DNA"/>
</dbReference>
<evidence type="ECO:0000313" key="5">
    <source>
        <dbReference type="Proteomes" id="UP000663829"/>
    </source>
</evidence>
<reference evidence="2" key="1">
    <citation type="submission" date="2021-02" db="EMBL/GenBank/DDBJ databases">
        <authorList>
            <person name="Nowell W R."/>
        </authorList>
    </citation>
    <scope>NUCLEOTIDE SEQUENCE</scope>
</reference>
<protein>
    <submittedName>
        <fullName evidence="2">Uncharacterized protein</fullName>
    </submittedName>
</protein>
<organism evidence="2 5">
    <name type="scientific">Didymodactylos carnosus</name>
    <dbReference type="NCBI Taxonomy" id="1234261"/>
    <lineage>
        <taxon>Eukaryota</taxon>
        <taxon>Metazoa</taxon>
        <taxon>Spiralia</taxon>
        <taxon>Gnathifera</taxon>
        <taxon>Rotifera</taxon>
        <taxon>Eurotatoria</taxon>
        <taxon>Bdelloidea</taxon>
        <taxon>Philodinida</taxon>
        <taxon>Philodinidae</taxon>
        <taxon>Didymodactylos</taxon>
    </lineage>
</organism>
<comment type="caution">
    <text evidence="2">The sequence shown here is derived from an EMBL/GenBank/DDBJ whole genome shotgun (WGS) entry which is preliminary data.</text>
</comment>
<dbReference type="EMBL" id="CAJOBC010009042">
    <property type="protein sequence ID" value="CAF3977795.1"/>
    <property type="molecule type" value="Genomic_DNA"/>
</dbReference>
<dbReference type="EMBL" id="CAJOBA010034774">
    <property type="protein sequence ID" value="CAF3991829.1"/>
    <property type="molecule type" value="Genomic_DNA"/>
</dbReference>
<evidence type="ECO:0000313" key="1">
    <source>
        <dbReference type="EMBL" id="CAF1180561.1"/>
    </source>
</evidence>
<dbReference type="Proteomes" id="UP000663829">
    <property type="component" value="Unassembled WGS sequence"/>
</dbReference>
<keyword evidence="5" id="KW-1185">Reference proteome</keyword>
<feature type="non-terminal residue" evidence="2">
    <location>
        <position position="1"/>
    </location>
</feature>
<dbReference type="AlphaFoldDB" id="A0A814XGR8"/>
<name>A0A814XGR8_9BILA</name>
<proteinExistence type="predicted"/>
<evidence type="ECO:0000313" key="3">
    <source>
        <dbReference type="EMBL" id="CAF3977795.1"/>
    </source>
</evidence>